<gene>
    <name evidence="2" type="ORF">NQ315_016187</name>
</gene>
<evidence type="ECO:0000259" key="1">
    <source>
        <dbReference type="Pfam" id="PF26215"/>
    </source>
</evidence>
<organism evidence="2 3">
    <name type="scientific">Exocentrus adspersus</name>
    <dbReference type="NCBI Taxonomy" id="1586481"/>
    <lineage>
        <taxon>Eukaryota</taxon>
        <taxon>Metazoa</taxon>
        <taxon>Ecdysozoa</taxon>
        <taxon>Arthropoda</taxon>
        <taxon>Hexapoda</taxon>
        <taxon>Insecta</taxon>
        <taxon>Pterygota</taxon>
        <taxon>Neoptera</taxon>
        <taxon>Endopterygota</taxon>
        <taxon>Coleoptera</taxon>
        <taxon>Polyphaga</taxon>
        <taxon>Cucujiformia</taxon>
        <taxon>Chrysomeloidea</taxon>
        <taxon>Cerambycidae</taxon>
        <taxon>Lamiinae</taxon>
        <taxon>Acanthocinini</taxon>
        <taxon>Exocentrus</taxon>
    </lineage>
</organism>
<protein>
    <recommendedName>
        <fullName evidence="1">Helix-turn-helix domain-containing protein</fullName>
    </recommendedName>
</protein>
<evidence type="ECO:0000313" key="2">
    <source>
        <dbReference type="EMBL" id="KAJ8910176.1"/>
    </source>
</evidence>
<keyword evidence="3" id="KW-1185">Reference proteome</keyword>
<dbReference type="PANTHER" id="PTHR21301">
    <property type="entry name" value="REVERSE TRANSCRIPTASE"/>
    <property type="match status" value="1"/>
</dbReference>
<dbReference type="EMBL" id="JANEYG010000344">
    <property type="protein sequence ID" value="KAJ8910176.1"/>
    <property type="molecule type" value="Genomic_DNA"/>
</dbReference>
<dbReference type="Pfam" id="PF26215">
    <property type="entry name" value="HTH_animal"/>
    <property type="match status" value="1"/>
</dbReference>
<dbReference type="InterPro" id="IPR058912">
    <property type="entry name" value="HTH_animal"/>
</dbReference>
<accession>A0AAV8V7S0</accession>
<comment type="caution">
    <text evidence="2">The sequence shown here is derived from an EMBL/GenBank/DDBJ whole genome shotgun (WGS) entry which is preliminary data.</text>
</comment>
<sequence>MKFKYFGKEFNESHGILRKGVSPLMPGSGLVDQAPTKSKCWFRYVNDTFVIWPHGRGRLQEFLGHLNSINPRIQFTMEVEEDGKLPIMDVQPTYTDRYLNKDFNHHRRQKRGIIKTLVERVRRICDPKDIEKELKHFVEAFAANVSSQEIKRAIRPDTEEETATRRMQNSRIWILQKILDIFRVLCPIPIFNSFGDIDVVLLIENISLTTYQKVSNM</sequence>
<dbReference type="Proteomes" id="UP001159042">
    <property type="component" value="Unassembled WGS sequence"/>
</dbReference>
<dbReference type="AlphaFoldDB" id="A0AAV8V7S0"/>
<evidence type="ECO:0000313" key="3">
    <source>
        <dbReference type="Proteomes" id="UP001159042"/>
    </source>
</evidence>
<dbReference type="PANTHER" id="PTHR21301:SF11">
    <property type="entry name" value="GIY-YIG DOMAIN-CONTAINING PROTEIN"/>
    <property type="match status" value="1"/>
</dbReference>
<reference evidence="2 3" key="1">
    <citation type="journal article" date="2023" name="Insect Mol. Biol.">
        <title>Genome sequencing provides insights into the evolution of gene families encoding plant cell wall-degrading enzymes in longhorned beetles.</title>
        <authorList>
            <person name="Shin N.R."/>
            <person name="Okamura Y."/>
            <person name="Kirsch R."/>
            <person name="Pauchet Y."/>
        </authorList>
    </citation>
    <scope>NUCLEOTIDE SEQUENCE [LARGE SCALE GENOMIC DNA]</scope>
    <source>
        <strain evidence="2">EAD_L_NR</strain>
    </source>
</reference>
<name>A0AAV8V7S0_9CUCU</name>
<feature type="domain" description="Helix-turn-helix" evidence="1">
    <location>
        <begin position="97"/>
        <end position="144"/>
    </location>
</feature>
<proteinExistence type="predicted"/>